<evidence type="ECO:0000259" key="2">
    <source>
        <dbReference type="SMART" id="SM01264"/>
    </source>
</evidence>
<evidence type="ECO:0000313" key="4">
    <source>
        <dbReference type="Proteomes" id="UP000184386"/>
    </source>
</evidence>
<dbReference type="EMBL" id="FRAC01000041">
    <property type="protein sequence ID" value="SHL62448.1"/>
    <property type="molecule type" value="Genomic_DNA"/>
</dbReference>
<dbReference type="Gene3D" id="3.30.830.10">
    <property type="entry name" value="Metalloenzyme, LuxS/M16 peptidase-like"/>
    <property type="match status" value="4"/>
</dbReference>
<dbReference type="PANTHER" id="PTHR43016">
    <property type="entry name" value="PRESEQUENCE PROTEASE"/>
    <property type="match status" value="1"/>
</dbReference>
<reference evidence="3 4" key="1">
    <citation type="submission" date="2016-11" db="EMBL/GenBank/DDBJ databases">
        <authorList>
            <person name="Jaros S."/>
            <person name="Januszkiewicz K."/>
            <person name="Wedrychowicz H."/>
        </authorList>
    </citation>
    <scope>NUCLEOTIDE SEQUENCE [LARGE SCALE GENOMIC DNA]</scope>
    <source>
        <strain evidence="3 4">DSM 15929</strain>
    </source>
</reference>
<dbReference type="STRING" id="1121322.SAMN02745136_05329"/>
<protein>
    <recommendedName>
        <fullName evidence="2">Peptidase M16C associated domain-containing protein</fullName>
    </recommendedName>
</protein>
<name>A0A1M7C577_9FIRM</name>
<keyword evidence="1" id="KW-0732">Signal</keyword>
<dbReference type="Pfam" id="PF05193">
    <property type="entry name" value="Peptidase_M16_C"/>
    <property type="match status" value="1"/>
</dbReference>
<dbReference type="GO" id="GO:0016485">
    <property type="term" value="P:protein processing"/>
    <property type="evidence" value="ECO:0007669"/>
    <property type="project" value="TreeGrafter"/>
</dbReference>
<dbReference type="InterPro" id="IPR007863">
    <property type="entry name" value="Peptidase_M16_C"/>
</dbReference>
<dbReference type="Pfam" id="PF08367">
    <property type="entry name" value="M16C_assoc"/>
    <property type="match status" value="1"/>
</dbReference>
<evidence type="ECO:0000256" key="1">
    <source>
        <dbReference type="SAM" id="SignalP"/>
    </source>
</evidence>
<dbReference type="RefSeq" id="WP_073280230.1">
    <property type="nucleotide sequence ID" value="NZ_FRAC01000041.1"/>
</dbReference>
<dbReference type="InterPro" id="IPR011765">
    <property type="entry name" value="Pept_M16_N"/>
</dbReference>
<dbReference type="InterPro" id="IPR011249">
    <property type="entry name" value="Metalloenz_LuxS/M16"/>
</dbReference>
<evidence type="ECO:0000313" key="3">
    <source>
        <dbReference type="EMBL" id="SHL62448.1"/>
    </source>
</evidence>
<dbReference type="SMART" id="SM01264">
    <property type="entry name" value="M16C_associated"/>
    <property type="match status" value="1"/>
</dbReference>
<dbReference type="OrthoDB" id="9762027at2"/>
<dbReference type="InterPro" id="IPR013578">
    <property type="entry name" value="Peptidase_M16C_assoc"/>
</dbReference>
<dbReference type="Proteomes" id="UP000184386">
    <property type="component" value="Unassembled WGS sequence"/>
</dbReference>
<dbReference type="Pfam" id="PF00675">
    <property type="entry name" value="Peptidase_M16"/>
    <property type="match status" value="1"/>
</dbReference>
<dbReference type="AlphaFoldDB" id="A0A1M7C577"/>
<organism evidence="3 4">
    <name type="scientific">Anaerocolumna jejuensis DSM 15929</name>
    <dbReference type="NCBI Taxonomy" id="1121322"/>
    <lineage>
        <taxon>Bacteria</taxon>
        <taxon>Bacillati</taxon>
        <taxon>Bacillota</taxon>
        <taxon>Clostridia</taxon>
        <taxon>Lachnospirales</taxon>
        <taxon>Lachnospiraceae</taxon>
        <taxon>Anaerocolumna</taxon>
    </lineage>
</organism>
<dbReference type="PANTHER" id="PTHR43016:SF13">
    <property type="entry name" value="PRESEQUENCE PROTEASE, MITOCHONDRIAL"/>
    <property type="match status" value="1"/>
</dbReference>
<gene>
    <name evidence="3" type="ORF">SAMN02745136_05329</name>
</gene>
<dbReference type="GO" id="GO:0004222">
    <property type="term" value="F:metalloendopeptidase activity"/>
    <property type="evidence" value="ECO:0007669"/>
    <property type="project" value="TreeGrafter"/>
</dbReference>
<dbReference type="InterPro" id="IPR055130">
    <property type="entry name" value="PreP_C"/>
</dbReference>
<proteinExistence type="predicted"/>
<sequence length="1004" mass="112028">MEKKLSLTLVLILVLSLCFSPHTAASASQTALIPLPETGEVISGFKTVEAGDMALINSKSVLFEHEKTGAKLLYIQNKDMDRSFDISFKTPALDNAGAIHVLEHMSISCSNKYPLKDLIFAILNQTYSTYANAYTRQNFTTYPVSSLSEEQLLKLTDVYLDSVYHPSVSNSKNLFSREAWRYEMQDANAPLTLTGTVYNEMKGDLGNISSAASQNVLQALFPGSIQSNIAAGVPDNIKELTYEQVLNFRNTYYHPSNSLMVLYGNVDYRRFLKHINDEFLSKYDKKEIAVETGKITPLKEKAERTVKFPVAASSNTKNSSQIDYAFAFTDISEEDTVGLGILADILNQETSPVMEALKKSDIGGSYSVSFDAAFTQPILTFSAANADESKKAEFKMLIDNSMSNIISTGFDKTAVDAVISNTLLTNSNLAENRNTGVNLSMKIASMWANHGSLDYYNHLIKNIKTIKDKAEDNYFEKLLKKYIENNNHAALAITVPEAGLAEKLANAEKKHLSDLKAAMNKQELDKITADTKAYNEWNNQLPDPKIVESLQAVKIADLPEEVKTYKTNDSFTSDGVRLLSAEANVGETETSSLLFDTSAVPMKKLHYLQLYADLFGKLSTKNYTQKQLNTQKLRYLNNAEFHIANVTQNNARQYTPYFSISWMGIASEYDKQLSLVKEILLNTNFDNSKALLNLVRAQVSNLKSQYTNDPLSILLLRNLAQIDESSTYQNYISGLDYYNFLLKLEKDLVSNPKAAAAELKNINALILNKTNLVTTYVGNKNAIKNYEDSIKIITDALPKKKITSQDYGKLPKPALREGIAVDSTVQYNAISASYKKMGFAFTGKLLPIQTLIDQNYITPKLRFGYGAYVSIVSFNSNGLLTASYRDPNIRETFEVYKGLPAYIKNMDLTQETLDRFILNAFSDYSAPRGELAGAESALLNYLSGKKAEDKLKILHEIKSTTVQDVKDTFAMFQSFIKNGSYSTVGSKQKLLENKDLFDEILSIK</sequence>
<feature type="chain" id="PRO_5038514447" description="Peptidase M16C associated domain-containing protein" evidence="1">
    <location>
        <begin position="25"/>
        <end position="1004"/>
    </location>
</feature>
<dbReference type="GO" id="GO:0046872">
    <property type="term" value="F:metal ion binding"/>
    <property type="evidence" value="ECO:0007669"/>
    <property type="project" value="InterPro"/>
</dbReference>
<keyword evidence="4" id="KW-1185">Reference proteome</keyword>
<feature type="signal peptide" evidence="1">
    <location>
        <begin position="1"/>
        <end position="24"/>
    </location>
</feature>
<feature type="domain" description="Peptidase M16C associated" evidence="2">
    <location>
        <begin position="494"/>
        <end position="744"/>
    </location>
</feature>
<dbReference type="SUPFAM" id="SSF63411">
    <property type="entry name" value="LuxS/MPP-like metallohydrolase"/>
    <property type="match status" value="4"/>
</dbReference>
<dbReference type="Pfam" id="PF22516">
    <property type="entry name" value="PreP_C"/>
    <property type="match status" value="1"/>
</dbReference>
<accession>A0A1M7C577</accession>